<dbReference type="Proteomes" id="UP000286908">
    <property type="component" value="Unassembled WGS sequence"/>
</dbReference>
<protein>
    <submittedName>
        <fullName evidence="1">Uncharacterized protein</fullName>
    </submittedName>
</protein>
<evidence type="ECO:0000313" key="1">
    <source>
        <dbReference type="EMBL" id="RUT64277.1"/>
    </source>
</evidence>
<proteinExistence type="predicted"/>
<reference evidence="1 2" key="1">
    <citation type="submission" date="2017-08" db="EMBL/GenBank/DDBJ databases">
        <title>Draft genome sequence of pheromone producing symbiont Morganella morganii, of the female New Zealand grass grub Costelytra giveni.</title>
        <authorList>
            <person name="Laugraud A."/>
            <person name="Young S.D."/>
            <person name="Hurst M.H."/>
        </authorList>
    </citation>
    <scope>NUCLEOTIDE SEQUENCE [LARGE SCALE GENOMIC DNA]</scope>
    <source>
        <strain evidence="1 2">MMsCG</strain>
    </source>
</reference>
<gene>
    <name evidence="1" type="ORF">CKG00_18115</name>
</gene>
<evidence type="ECO:0000313" key="2">
    <source>
        <dbReference type="Proteomes" id="UP000286908"/>
    </source>
</evidence>
<dbReference type="OrthoDB" id="6463035at2"/>
<sequence length="64" mass="7579">MEPTEFEKWCAGELGHTFGYIVNKRRKDFFGITGYNLSEIEIRYRAYMAGVRSRLPYQTQPPEE</sequence>
<dbReference type="EMBL" id="NRQY01000003">
    <property type="protein sequence ID" value="RUT64277.1"/>
    <property type="molecule type" value="Genomic_DNA"/>
</dbReference>
<accession>A0A433ZQ71</accession>
<comment type="caution">
    <text evidence="1">The sequence shown here is derived from an EMBL/GenBank/DDBJ whole genome shotgun (WGS) entry which is preliminary data.</text>
</comment>
<dbReference type="AlphaFoldDB" id="A0A433ZQ71"/>
<organism evidence="1 2">
    <name type="scientific">Morganella morganii</name>
    <name type="common">Proteus morganii</name>
    <dbReference type="NCBI Taxonomy" id="582"/>
    <lineage>
        <taxon>Bacteria</taxon>
        <taxon>Pseudomonadati</taxon>
        <taxon>Pseudomonadota</taxon>
        <taxon>Gammaproteobacteria</taxon>
        <taxon>Enterobacterales</taxon>
        <taxon>Morganellaceae</taxon>
        <taxon>Morganella</taxon>
    </lineage>
</organism>
<name>A0A433ZQ71_MORMO</name>